<protein>
    <recommendedName>
        <fullName evidence="3">C2H2-type domain-containing protein</fullName>
    </recommendedName>
</protein>
<dbReference type="Proteomes" id="UP001498398">
    <property type="component" value="Unassembled WGS sequence"/>
</dbReference>
<proteinExistence type="predicted"/>
<reference evidence="1 2" key="1">
    <citation type="submission" date="2024-01" db="EMBL/GenBank/DDBJ databases">
        <title>A draft genome for the cacao thread blight pathogen Marasmiellus scandens.</title>
        <authorList>
            <person name="Baruah I.K."/>
            <person name="Leung J."/>
            <person name="Bukari Y."/>
            <person name="Amoako-Attah I."/>
            <person name="Meinhardt L.W."/>
            <person name="Bailey B.A."/>
            <person name="Cohen S.P."/>
        </authorList>
    </citation>
    <scope>NUCLEOTIDE SEQUENCE [LARGE SCALE GENOMIC DNA]</scope>
    <source>
        <strain evidence="1 2">GH-19</strain>
    </source>
</reference>
<evidence type="ECO:0000313" key="2">
    <source>
        <dbReference type="Proteomes" id="UP001498398"/>
    </source>
</evidence>
<dbReference type="EMBL" id="JBANRG010000015">
    <property type="protein sequence ID" value="KAK7460385.1"/>
    <property type="molecule type" value="Genomic_DNA"/>
</dbReference>
<keyword evidence="2" id="KW-1185">Reference proteome</keyword>
<evidence type="ECO:0008006" key="3">
    <source>
        <dbReference type="Google" id="ProtNLM"/>
    </source>
</evidence>
<name>A0ABR1JGU4_9AGAR</name>
<evidence type="ECO:0000313" key="1">
    <source>
        <dbReference type="EMBL" id="KAK7460385.1"/>
    </source>
</evidence>
<sequence length="290" mass="31931">MPYNRSCGTRKPQPSKTCFPHLIGGLGNQNLFSDPSDVDLESLCFFDLVRNESTTDHEVIPSGMTQPYHVPTQIPDVSEQTLLLRSAIDTPQHFIYSETGYANFTPSPWQPPYYTVPTLPSSGELYIPVPPCPYQSFFPPEPSGQAILALFQGGQADHVGVASSSHYSSMYDSTSLYQYPANNPTDLETPQLYINQGMGHDTGFAQGFEPVKSSPIINTSLNDRLVDGGTAHSQVPAVPKLHVATEGVRKNAQKRRKHPGKHICGICGHDFTAAHNLRRMLSSNNILQLY</sequence>
<gene>
    <name evidence="1" type="ORF">VKT23_009108</name>
</gene>
<organism evidence="1 2">
    <name type="scientific">Marasmiellus scandens</name>
    <dbReference type="NCBI Taxonomy" id="2682957"/>
    <lineage>
        <taxon>Eukaryota</taxon>
        <taxon>Fungi</taxon>
        <taxon>Dikarya</taxon>
        <taxon>Basidiomycota</taxon>
        <taxon>Agaricomycotina</taxon>
        <taxon>Agaricomycetes</taxon>
        <taxon>Agaricomycetidae</taxon>
        <taxon>Agaricales</taxon>
        <taxon>Marasmiineae</taxon>
        <taxon>Omphalotaceae</taxon>
        <taxon>Marasmiellus</taxon>
    </lineage>
</organism>
<accession>A0ABR1JGU4</accession>
<comment type="caution">
    <text evidence="1">The sequence shown here is derived from an EMBL/GenBank/DDBJ whole genome shotgun (WGS) entry which is preliminary data.</text>
</comment>